<dbReference type="InterPro" id="IPR013783">
    <property type="entry name" value="Ig-like_fold"/>
</dbReference>
<name>A0A5S3N5P0_9FLAO</name>
<comment type="caution">
    <text evidence="12">The sequence shown here is derived from an EMBL/GenBank/DDBJ whole genome shotgun (WGS) entry which is preliminary data.</text>
</comment>
<evidence type="ECO:0000256" key="2">
    <source>
        <dbReference type="ARBA" id="ARBA00001913"/>
    </source>
</evidence>
<dbReference type="PANTHER" id="PTHR46323:SF2">
    <property type="entry name" value="BETA-GALACTOSIDASE"/>
    <property type="match status" value="1"/>
</dbReference>
<dbReference type="InterPro" id="IPR023230">
    <property type="entry name" value="Glyco_hydro_2_CS"/>
</dbReference>
<dbReference type="InterPro" id="IPR017853">
    <property type="entry name" value="GH"/>
</dbReference>
<reference evidence="12 13" key="1">
    <citation type="submission" date="2019-05" db="EMBL/GenBank/DDBJ databases">
        <title>Polaribacter aestuariivivens sp. nov., isolated from a tidal flat.</title>
        <authorList>
            <person name="Yoon J.-H."/>
        </authorList>
    </citation>
    <scope>NUCLEOTIDE SEQUENCE [LARGE SCALE GENOMIC DNA]</scope>
    <source>
        <strain evidence="12 13">DBTF-3</strain>
    </source>
</reference>
<dbReference type="PROSITE" id="PS00719">
    <property type="entry name" value="GLYCOSYL_HYDROL_F2_1"/>
    <property type="match status" value="1"/>
</dbReference>
<dbReference type="InterPro" id="IPR004199">
    <property type="entry name" value="B-gal_small/dom_5"/>
</dbReference>
<dbReference type="OrthoDB" id="9801077at2"/>
<evidence type="ECO:0000256" key="1">
    <source>
        <dbReference type="ARBA" id="ARBA00001412"/>
    </source>
</evidence>
<dbReference type="GO" id="GO:0009341">
    <property type="term" value="C:beta-galactosidase complex"/>
    <property type="evidence" value="ECO:0007669"/>
    <property type="project" value="InterPro"/>
</dbReference>
<evidence type="ECO:0000256" key="5">
    <source>
        <dbReference type="ARBA" id="ARBA00012756"/>
    </source>
</evidence>
<dbReference type="SUPFAM" id="SSF49303">
    <property type="entry name" value="beta-Galactosidase/glucuronidase domain"/>
    <property type="match status" value="2"/>
</dbReference>
<evidence type="ECO:0000256" key="7">
    <source>
        <dbReference type="ARBA" id="ARBA00022837"/>
    </source>
</evidence>
<sequence>MKSLQKLVLSFIIIVCFNACSNKEEKAPRPLYSAEKWENPEWENPEIFQINREEPRATFYNYDTENAATENKGWETSSSYKSLNGTWNFYYTDSVQGRPVDFYKNDFSLKGWDKIEVPSNWEMKGFGLPIYVNAGYVFPNNPPYIKHNINNVGSYKRSIDIPESWSDKEVFIHFAGVSGAMYLYVNGEMVGYNEGSKTASEFNITKFVKPGENQIAVQVLRWSDASYMEDQDFWRLSGIERDVYLRAENKLHIKDIRLNGDLSSDYSQGLFNFDVELNNSSNKEESATVEVKLLDGNKEIKKYSKKLSVSSGTSTSASFNEVISNVKHWTAETPNLYTVLVAVKDSNANVLQATSLKTGFRNIKIKNNQFLVNGKPVLIKGVNLHDHDESQGHVVSKELTLKDLKIMKENNVNAIRCSHYPKNPFFYAMCDEYGFYVIDEANIESHGMGTTNQGLDNDEKRKSVHPAYLPQWKAMHMDRTIRMFERDKNHPSIFTWSLGNEAGNGENFFATYQWLKDNDNTRPTQYEGATHYENSDIQAPMYMLIKDMIKYAENNPERPLIQCEYSHAMGNSLGNFKDYWNAFRKYDVLQGGFIWDWVDQGLVSKTEDGVEFWAYGGDLGASHIKNDGNFCLNGVVNPDRSAHPALEEMKKVYQNIHFKDANFNTGKVKVYNEFFFRNLKEFNYTWKLFKDGNEINKGAVKSIDVAPGATEILNLNLPKIDLATGEYALQLYAHENDESHLVAKDHVVAKEEFIGGSFMPIFLENTKDDLMVSKKADDLIFKSNNFEAQFNIKTGKIEALNFGKGNILVQGVQPNFWRATTDNDFGFNMPKHFGVWKEATESQTLVSVDLKDGEKPLDISTIQESNKLNRQSAYLKVVYQLADDLAKIQIDYKIDASGQITVTNSLKNVKKDVSNIPRFGNNFILNKNYNQVNWYGRGPQENYQDRNSAAFIATYKSNVEDLYFPYIRPQENGYKTDVRWITFTNNAGQGIKVLGPKNISFSAHHQYNSDFDAGEKKQQRHTTDIIKRDFVNINVDSEQMGVGGDTSWWARPLPKYQIKPKDMSYSYSIIPVKK</sequence>
<dbReference type="GO" id="GO:0004565">
    <property type="term" value="F:beta-galactosidase activity"/>
    <property type="evidence" value="ECO:0007669"/>
    <property type="project" value="UniProtKB-EC"/>
</dbReference>
<dbReference type="EMBL" id="VANR01000003">
    <property type="protein sequence ID" value="TMM30603.1"/>
    <property type="molecule type" value="Genomic_DNA"/>
</dbReference>
<dbReference type="RefSeq" id="WP_138535553.1">
    <property type="nucleotide sequence ID" value="NZ_VANR01000003.1"/>
</dbReference>
<evidence type="ECO:0000256" key="9">
    <source>
        <dbReference type="ARBA" id="ARBA00032230"/>
    </source>
</evidence>
<evidence type="ECO:0000256" key="3">
    <source>
        <dbReference type="ARBA" id="ARBA00007401"/>
    </source>
</evidence>
<dbReference type="InterPro" id="IPR006101">
    <property type="entry name" value="Glyco_hydro_2"/>
</dbReference>
<dbReference type="InterPro" id="IPR032312">
    <property type="entry name" value="LacZ_4"/>
</dbReference>
<dbReference type="InterPro" id="IPR006103">
    <property type="entry name" value="Glyco_hydro_2_cat"/>
</dbReference>
<dbReference type="PANTHER" id="PTHR46323">
    <property type="entry name" value="BETA-GALACTOSIDASE"/>
    <property type="match status" value="1"/>
</dbReference>
<evidence type="ECO:0000256" key="8">
    <source>
        <dbReference type="ARBA" id="ARBA00023295"/>
    </source>
</evidence>
<protein>
    <recommendedName>
        <fullName evidence="5 10">Beta-galactosidase</fullName>
        <ecNumber evidence="5 10">3.2.1.23</ecNumber>
    </recommendedName>
    <alternativeName>
        <fullName evidence="9 10">Lactase</fullName>
    </alternativeName>
</protein>
<accession>A0A5S3N5P0</accession>
<dbReference type="Pfam" id="PF02837">
    <property type="entry name" value="Glyco_hydro_2_N"/>
    <property type="match status" value="1"/>
</dbReference>
<keyword evidence="7" id="KW-0106">Calcium</keyword>
<keyword evidence="13" id="KW-1185">Reference proteome</keyword>
<keyword evidence="6 10" id="KW-0378">Hydrolase</keyword>
<organism evidence="12 13">
    <name type="scientific">Polaribacter aestuariivivens</name>
    <dbReference type="NCBI Taxonomy" id="2304626"/>
    <lineage>
        <taxon>Bacteria</taxon>
        <taxon>Pseudomonadati</taxon>
        <taxon>Bacteroidota</taxon>
        <taxon>Flavobacteriia</taxon>
        <taxon>Flavobacteriales</taxon>
        <taxon>Flavobacteriaceae</taxon>
    </lineage>
</organism>
<comment type="catalytic activity">
    <reaction evidence="1 10">
        <text>Hydrolysis of terminal non-reducing beta-D-galactose residues in beta-D-galactosides.</text>
        <dbReference type="EC" id="3.2.1.23"/>
    </reaction>
</comment>
<evidence type="ECO:0000313" key="13">
    <source>
        <dbReference type="Proteomes" id="UP000307140"/>
    </source>
</evidence>
<dbReference type="Gene3D" id="2.70.98.10">
    <property type="match status" value="1"/>
</dbReference>
<dbReference type="InterPro" id="IPR014718">
    <property type="entry name" value="GH-type_carb-bd"/>
</dbReference>
<gene>
    <name evidence="12" type="ORF">FDT66_07515</name>
</gene>
<dbReference type="SUPFAM" id="SSF74650">
    <property type="entry name" value="Galactose mutarotase-like"/>
    <property type="match status" value="1"/>
</dbReference>
<dbReference type="GO" id="GO:0005990">
    <property type="term" value="P:lactose catabolic process"/>
    <property type="evidence" value="ECO:0007669"/>
    <property type="project" value="TreeGrafter"/>
</dbReference>
<dbReference type="Pfam" id="PF02929">
    <property type="entry name" value="Bgal_small_N"/>
    <property type="match status" value="1"/>
</dbReference>
<dbReference type="PRINTS" id="PR00132">
    <property type="entry name" value="GLHYDRLASE2"/>
</dbReference>
<dbReference type="GO" id="GO:0030246">
    <property type="term" value="F:carbohydrate binding"/>
    <property type="evidence" value="ECO:0007669"/>
    <property type="project" value="InterPro"/>
</dbReference>
<dbReference type="EC" id="3.2.1.23" evidence="5 10"/>
<dbReference type="InterPro" id="IPR008979">
    <property type="entry name" value="Galactose-bd-like_sf"/>
</dbReference>
<dbReference type="Pfam" id="PF02836">
    <property type="entry name" value="Glyco_hydro_2_C"/>
    <property type="match status" value="1"/>
</dbReference>
<dbReference type="Pfam" id="PF16353">
    <property type="entry name" value="LacZ_4"/>
    <property type="match status" value="1"/>
</dbReference>
<dbReference type="Pfam" id="PF00703">
    <property type="entry name" value="Glyco_hydro_2"/>
    <property type="match status" value="1"/>
</dbReference>
<evidence type="ECO:0000313" key="12">
    <source>
        <dbReference type="EMBL" id="TMM30603.1"/>
    </source>
</evidence>
<dbReference type="AlphaFoldDB" id="A0A5S3N5P0"/>
<dbReference type="InterPro" id="IPR036156">
    <property type="entry name" value="Beta-gal/glucu_dom_sf"/>
</dbReference>
<evidence type="ECO:0000256" key="6">
    <source>
        <dbReference type="ARBA" id="ARBA00022801"/>
    </source>
</evidence>
<proteinExistence type="inferred from homology"/>
<comment type="subunit">
    <text evidence="4">Monomer.</text>
</comment>
<dbReference type="Proteomes" id="UP000307140">
    <property type="component" value="Unassembled WGS sequence"/>
</dbReference>
<dbReference type="Gene3D" id="2.60.40.10">
    <property type="entry name" value="Immunoglobulins"/>
    <property type="match status" value="2"/>
</dbReference>
<dbReference type="InterPro" id="IPR050347">
    <property type="entry name" value="Bact_Beta-galactosidase"/>
</dbReference>
<dbReference type="InterPro" id="IPR006102">
    <property type="entry name" value="Ig-like_GH2"/>
</dbReference>
<dbReference type="SMART" id="SM01038">
    <property type="entry name" value="Bgal_small_N"/>
    <property type="match status" value="1"/>
</dbReference>
<dbReference type="InterPro" id="IPR006104">
    <property type="entry name" value="Glyco_hydro_2_N"/>
</dbReference>
<dbReference type="SUPFAM" id="SSF49785">
    <property type="entry name" value="Galactose-binding domain-like"/>
    <property type="match status" value="1"/>
</dbReference>
<comment type="similarity">
    <text evidence="3 10">Belongs to the glycosyl hydrolase 2 family.</text>
</comment>
<evidence type="ECO:0000256" key="10">
    <source>
        <dbReference type="RuleBase" id="RU361154"/>
    </source>
</evidence>
<keyword evidence="8 10" id="KW-0326">Glycosidase</keyword>
<evidence type="ECO:0000259" key="11">
    <source>
        <dbReference type="SMART" id="SM01038"/>
    </source>
</evidence>
<dbReference type="Gene3D" id="3.20.20.80">
    <property type="entry name" value="Glycosidases"/>
    <property type="match status" value="1"/>
</dbReference>
<feature type="domain" description="Beta galactosidase small chain/" evidence="11">
    <location>
        <begin position="780"/>
        <end position="1070"/>
    </location>
</feature>
<dbReference type="SUPFAM" id="SSF51445">
    <property type="entry name" value="(Trans)glycosidases"/>
    <property type="match status" value="1"/>
</dbReference>
<dbReference type="InterPro" id="IPR011013">
    <property type="entry name" value="Gal_mutarotase_sf_dom"/>
</dbReference>
<dbReference type="Gene3D" id="2.60.120.260">
    <property type="entry name" value="Galactose-binding domain-like"/>
    <property type="match status" value="1"/>
</dbReference>
<comment type="cofactor">
    <cofactor evidence="2">
        <name>Ca(2+)</name>
        <dbReference type="ChEBI" id="CHEBI:29108"/>
    </cofactor>
</comment>
<evidence type="ECO:0000256" key="4">
    <source>
        <dbReference type="ARBA" id="ARBA00011245"/>
    </source>
</evidence>